<evidence type="ECO:0000313" key="15">
    <source>
        <dbReference type="EMBL" id="GBM24182.1"/>
    </source>
</evidence>
<keyword evidence="5 13" id="KW-0732">Signal</keyword>
<evidence type="ECO:0000256" key="9">
    <source>
        <dbReference type="ARBA" id="ARBA00023235"/>
    </source>
</evidence>
<dbReference type="InterPro" id="IPR005788">
    <property type="entry name" value="PDI_thioredoxin-like_dom"/>
</dbReference>
<dbReference type="Pfam" id="PF24541">
    <property type="entry name" value="Thioredox_PDIA6_C"/>
    <property type="match status" value="1"/>
</dbReference>
<dbReference type="PRINTS" id="PR00421">
    <property type="entry name" value="THIOREDOXIN"/>
</dbReference>
<comment type="subcellular location">
    <subcellularLocation>
        <location evidence="2">Endoplasmic reticulum lumen</location>
    </subcellularLocation>
</comment>
<feature type="domain" description="Thioredoxin" evidence="14">
    <location>
        <begin position="10"/>
        <end position="132"/>
    </location>
</feature>
<feature type="region of interest" description="Disordered" evidence="12">
    <location>
        <begin position="390"/>
        <end position="444"/>
    </location>
</feature>
<dbReference type="OrthoDB" id="10264505at2759"/>
<dbReference type="PANTHER" id="PTHR45815">
    <property type="entry name" value="PROTEIN DISULFIDE-ISOMERASE A6"/>
    <property type="match status" value="1"/>
</dbReference>
<gene>
    <name evidence="15" type="primary">Pdia6</name>
    <name evidence="15" type="ORF">AVEN_4936_1</name>
</gene>
<dbReference type="InterPro" id="IPR017937">
    <property type="entry name" value="Thioredoxin_CS"/>
</dbReference>
<feature type="chain" id="PRO_5021245343" description="protein disulfide-isomerase" evidence="13">
    <location>
        <begin position="19"/>
        <end position="444"/>
    </location>
</feature>
<dbReference type="PROSITE" id="PS00194">
    <property type="entry name" value="THIOREDOXIN_1"/>
    <property type="match status" value="2"/>
</dbReference>
<comment type="caution">
    <text evidence="15">The sequence shown here is derived from an EMBL/GenBank/DDBJ whole genome shotgun (WGS) entry which is preliminary data.</text>
</comment>
<protein>
    <recommendedName>
        <fullName evidence="4">protein disulfide-isomerase</fullName>
        <ecNumber evidence="4">5.3.4.1</ecNumber>
    </recommendedName>
</protein>
<evidence type="ECO:0000256" key="3">
    <source>
        <dbReference type="ARBA" id="ARBA00006347"/>
    </source>
</evidence>
<evidence type="ECO:0000256" key="1">
    <source>
        <dbReference type="ARBA" id="ARBA00001182"/>
    </source>
</evidence>
<evidence type="ECO:0000256" key="2">
    <source>
        <dbReference type="ARBA" id="ARBA00004319"/>
    </source>
</evidence>
<dbReference type="Gene3D" id="3.40.30.10">
    <property type="entry name" value="Glutaredoxin"/>
    <property type="match status" value="2"/>
</dbReference>
<dbReference type="GO" id="GO:0015035">
    <property type="term" value="F:protein-disulfide reductase activity"/>
    <property type="evidence" value="ECO:0007669"/>
    <property type="project" value="TreeGrafter"/>
</dbReference>
<keyword evidence="10" id="KW-0676">Redox-active center</keyword>
<dbReference type="Proteomes" id="UP000499080">
    <property type="component" value="Unassembled WGS sequence"/>
</dbReference>
<proteinExistence type="inferred from homology"/>
<organism evidence="15 16">
    <name type="scientific">Araneus ventricosus</name>
    <name type="common">Orbweaver spider</name>
    <name type="synonym">Epeira ventricosa</name>
    <dbReference type="NCBI Taxonomy" id="182803"/>
    <lineage>
        <taxon>Eukaryota</taxon>
        <taxon>Metazoa</taxon>
        <taxon>Ecdysozoa</taxon>
        <taxon>Arthropoda</taxon>
        <taxon>Chelicerata</taxon>
        <taxon>Arachnida</taxon>
        <taxon>Araneae</taxon>
        <taxon>Araneomorphae</taxon>
        <taxon>Entelegynae</taxon>
        <taxon>Araneoidea</taxon>
        <taxon>Araneidae</taxon>
        <taxon>Araneus</taxon>
    </lineage>
</organism>
<feature type="signal peptide" evidence="13">
    <location>
        <begin position="1"/>
        <end position="18"/>
    </location>
</feature>
<dbReference type="PANTHER" id="PTHR45815:SF3">
    <property type="entry name" value="PROTEIN DISULFIDE-ISOMERASE A6"/>
    <property type="match status" value="1"/>
</dbReference>
<dbReference type="InterPro" id="IPR057305">
    <property type="entry name" value="Thioredox_PDIA6_C"/>
</dbReference>
<name>A0A4Y2E4V5_ARAVE</name>
<keyword evidence="9 15" id="KW-0413">Isomerase</keyword>
<feature type="compositionally biased region" description="Acidic residues" evidence="12">
    <location>
        <begin position="419"/>
        <end position="435"/>
    </location>
</feature>
<dbReference type="GO" id="GO:0003756">
    <property type="term" value="F:protein disulfide isomerase activity"/>
    <property type="evidence" value="ECO:0007669"/>
    <property type="project" value="UniProtKB-EC"/>
</dbReference>
<sequence length="444" mass="49289">MFSVQALILLSFLSSAFAFYENNKDVVELNPTTFSSRVLDSDEIWIVEFYAPWCGHCQALVSEYSKMAAAVKGLVKVGAVNADQHQSLGQKYEIRGFPTLKIFGVNKNKPKDYSGPRTAQGMVDELFKELKNQVQAKLSGKKSSSGDESKSSRKEGDPKDVIELTDSNFQETVIESNDMWLVEFYAPWCGHCQRLAPHWQEAATELKGKVKLGALDATVHTIMSNKYNVKGFPTIKFFPQGSKDGTAEEYDGGRTASDIVSWALEKLAEFTPAPEVEQVTNAAILKKACEEQPLCVISFLPHILDCQSACRNEYIDILKQVGNRFRKNRWGWIWAEAIVQPHLEDALGIGGFGYPAMAVVNARKMKYSVLRGAFSYDGISEFIRAVSVGRGSSSPIKGAQLPQIIDTEPWDGKDGQLPVEEDIDLSDVDLSDEETDATRDKSEL</sequence>
<dbReference type="InterPro" id="IPR036249">
    <property type="entry name" value="Thioredoxin-like_sf"/>
</dbReference>
<evidence type="ECO:0000313" key="16">
    <source>
        <dbReference type="Proteomes" id="UP000499080"/>
    </source>
</evidence>
<feature type="region of interest" description="Disordered" evidence="12">
    <location>
        <begin position="136"/>
        <end position="161"/>
    </location>
</feature>
<keyword evidence="6" id="KW-0677">Repeat</keyword>
<dbReference type="GO" id="GO:0005788">
    <property type="term" value="C:endoplasmic reticulum lumen"/>
    <property type="evidence" value="ECO:0007669"/>
    <property type="project" value="UniProtKB-SubCell"/>
</dbReference>
<evidence type="ECO:0000256" key="11">
    <source>
        <dbReference type="RuleBase" id="RU004208"/>
    </source>
</evidence>
<dbReference type="NCBIfam" id="TIGR01126">
    <property type="entry name" value="pdi_dom"/>
    <property type="match status" value="1"/>
</dbReference>
<dbReference type="EC" id="5.3.4.1" evidence="4"/>
<evidence type="ECO:0000256" key="6">
    <source>
        <dbReference type="ARBA" id="ARBA00022737"/>
    </source>
</evidence>
<dbReference type="AlphaFoldDB" id="A0A4Y2E4V5"/>
<dbReference type="CDD" id="cd02983">
    <property type="entry name" value="P5_C"/>
    <property type="match status" value="1"/>
</dbReference>
<comment type="catalytic activity">
    <reaction evidence="1">
        <text>Catalyzes the rearrangement of -S-S- bonds in proteins.</text>
        <dbReference type="EC" id="5.3.4.1"/>
    </reaction>
</comment>
<keyword evidence="16" id="KW-1185">Reference proteome</keyword>
<reference evidence="15 16" key="1">
    <citation type="journal article" date="2019" name="Sci. Rep.">
        <title>Orb-weaving spider Araneus ventricosus genome elucidates the spidroin gene catalogue.</title>
        <authorList>
            <person name="Kono N."/>
            <person name="Nakamura H."/>
            <person name="Ohtoshi R."/>
            <person name="Moran D.A.P."/>
            <person name="Shinohara A."/>
            <person name="Yoshida Y."/>
            <person name="Fujiwara M."/>
            <person name="Mori M."/>
            <person name="Tomita M."/>
            <person name="Arakawa K."/>
        </authorList>
    </citation>
    <scope>NUCLEOTIDE SEQUENCE [LARGE SCALE GENOMIC DNA]</scope>
</reference>
<comment type="similarity">
    <text evidence="3 11">Belongs to the protein disulfide isomerase family.</text>
</comment>
<evidence type="ECO:0000256" key="8">
    <source>
        <dbReference type="ARBA" id="ARBA00023157"/>
    </source>
</evidence>
<accession>A0A4Y2E4V5</accession>
<dbReference type="SUPFAM" id="SSF52833">
    <property type="entry name" value="Thioredoxin-like"/>
    <property type="match status" value="3"/>
</dbReference>
<evidence type="ECO:0000256" key="5">
    <source>
        <dbReference type="ARBA" id="ARBA00022729"/>
    </source>
</evidence>
<evidence type="ECO:0000259" key="14">
    <source>
        <dbReference type="PROSITE" id="PS51352"/>
    </source>
</evidence>
<keyword evidence="7" id="KW-0256">Endoplasmic reticulum</keyword>
<feature type="compositionally biased region" description="Basic and acidic residues" evidence="12">
    <location>
        <begin position="144"/>
        <end position="161"/>
    </location>
</feature>
<evidence type="ECO:0000256" key="4">
    <source>
        <dbReference type="ARBA" id="ARBA00012723"/>
    </source>
</evidence>
<evidence type="ECO:0000256" key="7">
    <source>
        <dbReference type="ARBA" id="ARBA00022824"/>
    </source>
</evidence>
<dbReference type="GO" id="GO:0034976">
    <property type="term" value="P:response to endoplasmic reticulum stress"/>
    <property type="evidence" value="ECO:0007669"/>
    <property type="project" value="TreeGrafter"/>
</dbReference>
<dbReference type="InterPro" id="IPR013766">
    <property type="entry name" value="Thioredoxin_domain"/>
</dbReference>
<evidence type="ECO:0000256" key="12">
    <source>
        <dbReference type="SAM" id="MobiDB-lite"/>
    </source>
</evidence>
<dbReference type="EMBL" id="BGPR01000513">
    <property type="protein sequence ID" value="GBM24182.1"/>
    <property type="molecule type" value="Genomic_DNA"/>
</dbReference>
<dbReference type="Pfam" id="PF00085">
    <property type="entry name" value="Thioredoxin"/>
    <property type="match status" value="2"/>
</dbReference>
<evidence type="ECO:0000256" key="10">
    <source>
        <dbReference type="ARBA" id="ARBA00023284"/>
    </source>
</evidence>
<dbReference type="CDD" id="cd03001">
    <property type="entry name" value="PDI_a_P5"/>
    <property type="match status" value="2"/>
</dbReference>
<evidence type="ECO:0000256" key="13">
    <source>
        <dbReference type="SAM" id="SignalP"/>
    </source>
</evidence>
<dbReference type="FunFam" id="3.40.30.10:FF:000032">
    <property type="entry name" value="Protein disulfide-isomerase A6 homolog"/>
    <property type="match status" value="1"/>
</dbReference>
<feature type="domain" description="Thioredoxin" evidence="14">
    <location>
        <begin position="153"/>
        <end position="269"/>
    </location>
</feature>
<dbReference type="PROSITE" id="PS51352">
    <property type="entry name" value="THIOREDOXIN_2"/>
    <property type="match status" value="2"/>
</dbReference>
<keyword evidence="8" id="KW-1015">Disulfide bond</keyword>